<name>A0A846WU48_9ACTN</name>
<dbReference type="EMBL" id="JAAXPC010000013">
    <property type="protein sequence ID" value="NKY03901.1"/>
    <property type="molecule type" value="Genomic_DNA"/>
</dbReference>
<dbReference type="InterPro" id="IPR036412">
    <property type="entry name" value="HAD-like_sf"/>
</dbReference>
<reference evidence="1 2" key="1">
    <citation type="submission" date="2020-04" db="EMBL/GenBank/DDBJ databases">
        <title>MicrobeNet Type strains.</title>
        <authorList>
            <person name="Nicholson A.C."/>
        </authorList>
    </citation>
    <scope>NUCLEOTIDE SEQUENCE [LARGE SCALE GENOMIC DNA]</scope>
    <source>
        <strain evidence="1 2">ATCC BAA-14</strain>
    </source>
</reference>
<dbReference type="InterPro" id="IPR023198">
    <property type="entry name" value="PGP-like_dom2"/>
</dbReference>
<dbReference type="InterPro" id="IPR050155">
    <property type="entry name" value="HAD-like_hydrolase_sf"/>
</dbReference>
<dbReference type="AlphaFoldDB" id="A0A846WU48"/>
<evidence type="ECO:0000313" key="2">
    <source>
        <dbReference type="Proteomes" id="UP000563898"/>
    </source>
</evidence>
<organism evidence="1 2">
    <name type="scientific">Gordonia polyisoprenivorans</name>
    <dbReference type="NCBI Taxonomy" id="84595"/>
    <lineage>
        <taxon>Bacteria</taxon>
        <taxon>Bacillati</taxon>
        <taxon>Actinomycetota</taxon>
        <taxon>Actinomycetes</taxon>
        <taxon>Mycobacteriales</taxon>
        <taxon>Gordoniaceae</taxon>
        <taxon>Gordonia</taxon>
    </lineage>
</organism>
<comment type="caution">
    <text evidence="1">The sequence shown here is derived from an EMBL/GenBank/DDBJ whole genome shotgun (WGS) entry which is preliminary data.</text>
</comment>
<sequence length="227" mass="23969">MSTLPTELIVFDMAGTTVADEGLVIASFRAADEHAGLSRTDADRAAMLDYVSETMGQSKITVFRHLTKGNEEQAQSANKEFERTYAQLVGEGRCSPMPGAEELFSQCREIGVKIALTTGFAQQTQEAILEALGWNDIADVVLCPGEELRGRPHPDMPLAALIKTRTSAVEAMMVVGDTASDVTTGLRAGAGLVVGVLSGAHDAEALRAAGAHEVVDSVADLGGLIRR</sequence>
<dbReference type="SFLD" id="SFLDS00003">
    <property type="entry name" value="Haloacid_Dehalogenase"/>
    <property type="match status" value="1"/>
</dbReference>
<dbReference type="NCBIfam" id="TIGR03351">
    <property type="entry name" value="PhnX-like"/>
    <property type="match status" value="1"/>
</dbReference>
<keyword evidence="1" id="KW-0378">Hydrolase</keyword>
<dbReference type="RefSeq" id="WP_006370888.1">
    <property type="nucleotide sequence ID" value="NZ_JAAXPC010000013.1"/>
</dbReference>
<dbReference type="PANTHER" id="PTHR43434:SF19">
    <property type="entry name" value="PHOSPHONOACETALDEHYDE HYDROLASE"/>
    <property type="match status" value="1"/>
</dbReference>
<protein>
    <submittedName>
        <fullName evidence="1">Phosphonatase-like hydrolase</fullName>
    </submittedName>
</protein>
<dbReference type="GO" id="GO:0005829">
    <property type="term" value="C:cytosol"/>
    <property type="evidence" value="ECO:0007669"/>
    <property type="project" value="TreeGrafter"/>
</dbReference>
<evidence type="ECO:0000313" key="1">
    <source>
        <dbReference type="EMBL" id="NKY03901.1"/>
    </source>
</evidence>
<gene>
    <name evidence="1" type="ORF">HGA05_20230</name>
</gene>
<dbReference type="Gene3D" id="3.40.50.1000">
    <property type="entry name" value="HAD superfamily/HAD-like"/>
    <property type="match status" value="1"/>
</dbReference>
<dbReference type="SFLD" id="SFLDG01129">
    <property type="entry name" value="C1.5:_HAD__Beta-PGM__Phosphata"/>
    <property type="match status" value="1"/>
</dbReference>
<dbReference type="Pfam" id="PF00702">
    <property type="entry name" value="Hydrolase"/>
    <property type="match status" value="1"/>
</dbReference>
<proteinExistence type="predicted"/>
<accession>A0A846WU48</accession>
<dbReference type="PANTHER" id="PTHR43434">
    <property type="entry name" value="PHOSPHOGLYCOLATE PHOSPHATASE"/>
    <property type="match status" value="1"/>
</dbReference>
<dbReference type="Proteomes" id="UP000563898">
    <property type="component" value="Unassembled WGS sequence"/>
</dbReference>
<dbReference type="InterPro" id="IPR023214">
    <property type="entry name" value="HAD_sf"/>
</dbReference>
<dbReference type="GO" id="GO:0006281">
    <property type="term" value="P:DNA repair"/>
    <property type="evidence" value="ECO:0007669"/>
    <property type="project" value="TreeGrafter"/>
</dbReference>
<dbReference type="SUPFAM" id="SSF56784">
    <property type="entry name" value="HAD-like"/>
    <property type="match status" value="1"/>
</dbReference>
<dbReference type="GO" id="GO:0008967">
    <property type="term" value="F:phosphoglycolate phosphatase activity"/>
    <property type="evidence" value="ECO:0007669"/>
    <property type="project" value="TreeGrafter"/>
</dbReference>
<dbReference type="InterPro" id="IPR022468">
    <property type="entry name" value="PhnX-like"/>
</dbReference>
<dbReference type="Gene3D" id="1.10.150.240">
    <property type="entry name" value="Putative phosphatase, domain 2"/>
    <property type="match status" value="1"/>
</dbReference>